<evidence type="ECO:0000313" key="3">
    <source>
        <dbReference type="Proteomes" id="UP000676246"/>
    </source>
</evidence>
<dbReference type="AlphaFoldDB" id="A0A940Y383"/>
<feature type="transmembrane region" description="Helical" evidence="1">
    <location>
        <begin position="12"/>
        <end position="31"/>
    </location>
</feature>
<feature type="transmembrane region" description="Helical" evidence="1">
    <location>
        <begin position="98"/>
        <end position="116"/>
    </location>
</feature>
<feature type="transmembrane region" description="Helical" evidence="1">
    <location>
        <begin position="310"/>
        <end position="329"/>
    </location>
</feature>
<feature type="transmembrane region" description="Helical" evidence="1">
    <location>
        <begin position="184"/>
        <end position="203"/>
    </location>
</feature>
<keyword evidence="3" id="KW-1185">Reference proteome</keyword>
<keyword evidence="1" id="KW-0472">Membrane</keyword>
<gene>
    <name evidence="2" type="ORF">KAK03_03305</name>
</gene>
<keyword evidence="1" id="KW-1133">Transmembrane helix</keyword>
<reference evidence="2 3" key="1">
    <citation type="submission" date="2021-04" db="EMBL/GenBank/DDBJ databases">
        <title>The genome sequence of Ideonella sp. 3Y2.</title>
        <authorList>
            <person name="Liu Y."/>
        </authorList>
    </citation>
    <scope>NUCLEOTIDE SEQUENCE [LARGE SCALE GENOMIC DNA]</scope>
    <source>
        <strain evidence="2 3">3Y2</strain>
    </source>
</reference>
<dbReference type="RefSeq" id="WP_210851739.1">
    <property type="nucleotide sequence ID" value="NZ_JAGQDD010000001.1"/>
</dbReference>
<dbReference type="Proteomes" id="UP000676246">
    <property type="component" value="Unassembled WGS sequence"/>
</dbReference>
<name>A0A940Y383_9BURK</name>
<feature type="transmembrane region" description="Helical" evidence="1">
    <location>
        <begin position="286"/>
        <end position="304"/>
    </location>
</feature>
<evidence type="ECO:0000313" key="2">
    <source>
        <dbReference type="EMBL" id="MBQ0929499.1"/>
    </source>
</evidence>
<dbReference type="EMBL" id="JAGQDD010000001">
    <property type="protein sequence ID" value="MBQ0929499.1"/>
    <property type="molecule type" value="Genomic_DNA"/>
</dbReference>
<feature type="transmembrane region" description="Helical" evidence="1">
    <location>
        <begin position="209"/>
        <end position="230"/>
    </location>
</feature>
<accession>A0A940Y383</accession>
<evidence type="ECO:0000256" key="1">
    <source>
        <dbReference type="SAM" id="Phobius"/>
    </source>
</evidence>
<keyword evidence="1" id="KW-0812">Transmembrane</keyword>
<comment type="caution">
    <text evidence="2">The sequence shown here is derived from an EMBL/GenBank/DDBJ whole genome shotgun (WGS) entry which is preliminary data.</text>
</comment>
<feature type="transmembrane region" description="Helical" evidence="1">
    <location>
        <begin position="128"/>
        <end position="147"/>
    </location>
</feature>
<proteinExistence type="predicted"/>
<organism evidence="2 3">
    <name type="scientific">Ideonella alba</name>
    <dbReference type="NCBI Taxonomy" id="2824118"/>
    <lineage>
        <taxon>Bacteria</taxon>
        <taxon>Pseudomonadati</taxon>
        <taxon>Pseudomonadota</taxon>
        <taxon>Betaproteobacteria</taxon>
        <taxon>Burkholderiales</taxon>
        <taxon>Sphaerotilaceae</taxon>
        <taxon>Ideonella</taxon>
    </lineage>
</organism>
<sequence>MSQGPDLSLMYFVLGIPALVGLAAVVTRRLVVRRVRQLMMASSGQGAAAAPGAPDAALALPPAPPGWRLVDAHSRPPDAIASRELLTARARADFGTAFRHELAIAAAYVLFPLAVYNWPGEGTPDVSVLAFIVSLMAMLSLPFLAMVRYAGFRSQFRAHVPGLAGVLRPFATHGLAIAQPPWRAPIWGLFMGLAGVLVVSALLQDSPAWRTALGYGLAMAAHVALVWRLMDRARRTPNAKLLVLRVFGIDEAALFTFEGLLQYWRHFGTFFTVVDPSFIHSQHRQGSGMFLAVIGSAAVTLMIAANVPQPALWCGLLLAAVVVAAAVHLRWRLQQVERQFLRSPDDVAARLQRLEAWPRQLDLSFRSLPMMCHDDVWQTAVHQTARVSSAVLMDLRGYSADRQGCRYEVAFLLDTVPLAQIVFLADPPDVERIQALILECWRTLGAASPNRAAAAPQVTVYLASAQDDRDIQGILDQLLLASQQDDQTPAAAAA</sequence>
<protein>
    <submittedName>
        <fullName evidence="2">Uncharacterized protein</fullName>
    </submittedName>
</protein>